<reference evidence="2" key="1">
    <citation type="journal article" date="2019" name="Database">
        <title>The radish genome database (RadishGD): an integrated information resource for radish genomics.</title>
        <authorList>
            <person name="Yu H.J."/>
            <person name="Baek S."/>
            <person name="Lee Y.J."/>
            <person name="Cho A."/>
            <person name="Mun J.H."/>
        </authorList>
    </citation>
    <scope>NUCLEOTIDE SEQUENCE [LARGE SCALE GENOMIC DNA]</scope>
    <source>
        <strain evidence="2">cv. WK10039</strain>
    </source>
</reference>
<feature type="compositionally biased region" description="Polar residues" evidence="1">
    <location>
        <begin position="27"/>
        <end position="36"/>
    </location>
</feature>
<keyword evidence="2" id="KW-1185">Reference proteome</keyword>
<organism evidence="2 3">
    <name type="scientific">Raphanus sativus</name>
    <name type="common">Radish</name>
    <name type="synonym">Raphanus raphanistrum var. sativus</name>
    <dbReference type="NCBI Taxonomy" id="3726"/>
    <lineage>
        <taxon>Eukaryota</taxon>
        <taxon>Viridiplantae</taxon>
        <taxon>Streptophyta</taxon>
        <taxon>Embryophyta</taxon>
        <taxon>Tracheophyta</taxon>
        <taxon>Spermatophyta</taxon>
        <taxon>Magnoliopsida</taxon>
        <taxon>eudicotyledons</taxon>
        <taxon>Gunneridae</taxon>
        <taxon>Pentapetalae</taxon>
        <taxon>rosids</taxon>
        <taxon>malvids</taxon>
        <taxon>Brassicales</taxon>
        <taxon>Brassicaceae</taxon>
        <taxon>Brassiceae</taxon>
        <taxon>Raphanus</taxon>
    </lineage>
</organism>
<evidence type="ECO:0000313" key="4">
    <source>
        <dbReference type="RefSeq" id="XP_056848481.1"/>
    </source>
</evidence>
<dbReference type="AlphaFoldDB" id="A0A6J0LUA9"/>
<feature type="compositionally biased region" description="Basic and acidic residues" evidence="1">
    <location>
        <begin position="38"/>
        <end position="51"/>
    </location>
</feature>
<dbReference type="KEGG" id="rsz:108834988"/>
<dbReference type="RefSeq" id="XP_018463805.1">
    <property type="nucleotide sequence ID" value="XM_018608303.2"/>
</dbReference>
<gene>
    <name evidence="3 4" type="primary">LOC108834988</name>
</gene>
<dbReference type="Proteomes" id="UP000504610">
    <property type="component" value="Chromosome 2"/>
</dbReference>
<sequence length="118" mass="13155">MSTTAMVPILKGMIFEISLQKLQGNGQGFQRSQLHQADNPKKKFGLNKDHTGNGNNKRMSTELDDADHMFGPIHQKKFSNGGEHGVRTIQLSPMLKRMLQTATLTRKQKCVASNTGKF</sequence>
<dbReference type="RefSeq" id="XP_056848481.1">
    <property type="nucleotide sequence ID" value="XM_056992501.1"/>
</dbReference>
<name>A0A6J0LUA9_RAPSA</name>
<protein>
    <submittedName>
        <fullName evidence="3 4">Uncharacterized protein LOC108834988 isoform X1</fullName>
    </submittedName>
</protein>
<reference evidence="3 4" key="2">
    <citation type="submission" date="2025-04" db="UniProtKB">
        <authorList>
            <consortium name="RefSeq"/>
        </authorList>
    </citation>
    <scope>IDENTIFICATION</scope>
    <source>
        <tissue evidence="3 4">Leaf</tissue>
    </source>
</reference>
<evidence type="ECO:0000313" key="2">
    <source>
        <dbReference type="Proteomes" id="UP000504610"/>
    </source>
</evidence>
<evidence type="ECO:0000313" key="3">
    <source>
        <dbReference type="RefSeq" id="XP_018463805.1"/>
    </source>
</evidence>
<evidence type="ECO:0000256" key="1">
    <source>
        <dbReference type="SAM" id="MobiDB-lite"/>
    </source>
</evidence>
<dbReference type="OrthoDB" id="10580593at2759"/>
<proteinExistence type="predicted"/>
<accession>A0A6J0LUA9</accession>
<dbReference type="GeneID" id="108834988"/>
<feature type="region of interest" description="Disordered" evidence="1">
    <location>
        <begin position="27"/>
        <end position="60"/>
    </location>
</feature>